<organism evidence="4 5">
    <name type="scientific">Pilimelia columellifera subsp. columellifera</name>
    <dbReference type="NCBI Taxonomy" id="706583"/>
    <lineage>
        <taxon>Bacteria</taxon>
        <taxon>Bacillati</taxon>
        <taxon>Actinomycetota</taxon>
        <taxon>Actinomycetes</taxon>
        <taxon>Micromonosporales</taxon>
        <taxon>Micromonosporaceae</taxon>
        <taxon>Pilimelia</taxon>
    </lineage>
</organism>
<comment type="caution">
    <text evidence="4">The sequence shown here is derived from an EMBL/GenBank/DDBJ whole genome shotgun (WGS) entry which is preliminary data.</text>
</comment>
<dbReference type="InterPro" id="IPR023214">
    <property type="entry name" value="HAD_sf"/>
</dbReference>
<evidence type="ECO:0000256" key="2">
    <source>
        <dbReference type="ARBA" id="ARBA00022801"/>
    </source>
</evidence>
<dbReference type="InterPro" id="IPR036412">
    <property type="entry name" value="HAD-like_sf"/>
</dbReference>
<proteinExistence type="predicted"/>
<gene>
    <name evidence="4" type="ORF">GCM10010201_35100</name>
</gene>
<keyword evidence="5" id="KW-1185">Reference proteome</keyword>
<dbReference type="Gene3D" id="1.20.120.1600">
    <property type="match status" value="1"/>
</dbReference>
<dbReference type="RefSeq" id="WP_344174512.1">
    <property type="nucleotide sequence ID" value="NZ_BAAARY010000035.1"/>
</dbReference>
<dbReference type="NCBIfam" id="TIGR01509">
    <property type="entry name" value="HAD-SF-IA-v3"/>
    <property type="match status" value="1"/>
</dbReference>
<evidence type="ECO:0000313" key="4">
    <source>
        <dbReference type="EMBL" id="GAA2532572.1"/>
    </source>
</evidence>
<sequence>MVTTVAFDADQTLLDTRRAIEAATLELCAQVARQYPGSPALEVADLHADAVAAWEAMPERDVRTVRSIALARSLGRVGLGHAHGELSEYYFAARQRLTHPYADAVSALSQLGERFVLGYATNGNSRAELCGLAGRFAFELYAHERGLAPKPAPEFYAAVLAAAGVVTGPEQVVYVGDSWSHDVVPARAAGLRTVWVNRGGSTVPDPGVADAVVVSLADLPAAVRSLAA</sequence>
<accession>A0ABN3NRK7</accession>
<evidence type="ECO:0000313" key="5">
    <source>
        <dbReference type="Proteomes" id="UP001499978"/>
    </source>
</evidence>
<evidence type="ECO:0000256" key="1">
    <source>
        <dbReference type="ARBA" id="ARBA00001946"/>
    </source>
</evidence>
<keyword evidence="2 4" id="KW-0378">Hydrolase</keyword>
<dbReference type="PANTHER" id="PTHR46470">
    <property type="entry name" value="N-ACYLNEURAMINATE-9-PHOSPHATASE"/>
    <property type="match status" value="1"/>
</dbReference>
<reference evidence="4 5" key="1">
    <citation type="journal article" date="2019" name="Int. J. Syst. Evol. Microbiol.">
        <title>The Global Catalogue of Microorganisms (GCM) 10K type strain sequencing project: providing services to taxonomists for standard genome sequencing and annotation.</title>
        <authorList>
            <consortium name="The Broad Institute Genomics Platform"/>
            <consortium name="The Broad Institute Genome Sequencing Center for Infectious Disease"/>
            <person name="Wu L."/>
            <person name="Ma J."/>
        </authorList>
    </citation>
    <scope>NUCLEOTIDE SEQUENCE [LARGE SCALE GENOMIC DNA]</scope>
    <source>
        <strain evidence="4 5">JCM 3367</strain>
    </source>
</reference>
<keyword evidence="3" id="KW-0460">Magnesium</keyword>
<dbReference type="SFLD" id="SFLDS00003">
    <property type="entry name" value="Haloacid_Dehalogenase"/>
    <property type="match status" value="1"/>
</dbReference>
<dbReference type="SFLD" id="SFLDG01129">
    <property type="entry name" value="C1.5:_HAD__Beta-PGM__Phosphata"/>
    <property type="match status" value="1"/>
</dbReference>
<dbReference type="PANTHER" id="PTHR46470:SF4">
    <property type="entry name" value="5-AMINO-6-(5-PHOSPHO-D-RIBITYLAMINO)URACIL PHOSPHATASE YIGB"/>
    <property type="match status" value="1"/>
</dbReference>
<dbReference type="SUPFAM" id="SSF56784">
    <property type="entry name" value="HAD-like"/>
    <property type="match status" value="1"/>
</dbReference>
<dbReference type="Proteomes" id="UP001499978">
    <property type="component" value="Unassembled WGS sequence"/>
</dbReference>
<dbReference type="Gene3D" id="3.40.50.1000">
    <property type="entry name" value="HAD superfamily/HAD-like"/>
    <property type="match status" value="1"/>
</dbReference>
<dbReference type="Pfam" id="PF00702">
    <property type="entry name" value="Hydrolase"/>
    <property type="match status" value="1"/>
</dbReference>
<comment type="cofactor">
    <cofactor evidence="1">
        <name>Mg(2+)</name>
        <dbReference type="ChEBI" id="CHEBI:18420"/>
    </cofactor>
</comment>
<dbReference type="EMBL" id="BAAARY010000035">
    <property type="protein sequence ID" value="GAA2532572.1"/>
    <property type="molecule type" value="Genomic_DNA"/>
</dbReference>
<protein>
    <submittedName>
        <fullName evidence="4">HAD family hydrolase</fullName>
    </submittedName>
</protein>
<dbReference type="InterPro" id="IPR006439">
    <property type="entry name" value="HAD-SF_hydro_IA"/>
</dbReference>
<dbReference type="GO" id="GO:0016787">
    <property type="term" value="F:hydrolase activity"/>
    <property type="evidence" value="ECO:0007669"/>
    <property type="project" value="UniProtKB-KW"/>
</dbReference>
<dbReference type="InterPro" id="IPR051400">
    <property type="entry name" value="HAD-like_hydrolase"/>
</dbReference>
<name>A0ABN3NRK7_9ACTN</name>
<evidence type="ECO:0000256" key="3">
    <source>
        <dbReference type="ARBA" id="ARBA00022842"/>
    </source>
</evidence>